<dbReference type="AlphaFoldDB" id="A0A0F9L7B8"/>
<evidence type="ECO:0000313" key="1">
    <source>
        <dbReference type="EMBL" id="KKM59945.1"/>
    </source>
</evidence>
<organism evidence="1">
    <name type="scientific">marine sediment metagenome</name>
    <dbReference type="NCBI Taxonomy" id="412755"/>
    <lineage>
        <taxon>unclassified sequences</taxon>
        <taxon>metagenomes</taxon>
        <taxon>ecological metagenomes</taxon>
    </lineage>
</organism>
<name>A0A0F9L7B8_9ZZZZ</name>
<reference evidence="1" key="1">
    <citation type="journal article" date="2015" name="Nature">
        <title>Complex archaea that bridge the gap between prokaryotes and eukaryotes.</title>
        <authorList>
            <person name="Spang A."/>
            <person name="Saw J.H."/>
            <person name="Jorgensen S.L."/>
            <person name="Zaremba-Niedzwiedzka K."/>
            <person name="Martijn J."/>
            <person name="Lind A.E."/>
            <person name="van Eijk R."/>
            <person name="Schleper C."/>
            <person name="Guy L."/>
            <person name="Ettema T.J."/>
        </authorList>
    </citation>
    <scope>NUCLEOTIDE SEQUENCE</scope>
</reference>
<protein>
    <submittedName>
        <fullName evidence="1">Uncharacterized protein</fullName>
    </submittedName>
</protein>
<dbReference type="EMBL" id="LAZR01011768">
    <property type="protein sequence ID" value="KKM59945.1"/>
    <property type="molecule type" value="Genomic_DNA"/>
</dbReference>
<comment type="caution">
    <text evidence="1">The sequence shown here is derived from an EMBL/GenBank/DDBJ whole genome shotgun (WGS) entry which is preliminary data.</text>
</comment>
<gene>
    <name evidence="1" type="ORF">LCGC14_1546780</name>
</gene>
<accession>A0A0F9L7B8</accession>
<proteinExistence type="predicted"/>
<sequence length="124" mass="13784">MPNYLHRTTKIYQTSVSPMALSEPAANYIQDPDLSAVEGFASWYWTITGDIVSLMSVAERAAVDAQAVETRRESAMGQLDDLEELFRAYVKTAMSENNLLRVELGLPPRTFAQLRTAIRGELGS</sequence>